<keyword evidence="4" id="KW-1185">Reference proteome</keyword>
<evidence type="ECO:0000256" key="1">
    <source>
        <dbReference type="SAM" id="Phobius"/>
    </source>
</evidence>
<gene>
    <name evidence="3" type="ORF">ULMA_17930</name>
</gene>
<dbReference type="EMBL" id="BKCG01000004">
    <property type="protein sequence ID" value="GER59685.1"/>
    <property type="molecule type" value="Genomic_DNA"/>
</dbReference>
<dbReference type="InterPro" id="IPR029044">
    <property type="entry name" value="Nucleotide-diphossugar_trans"/>
</dbReference>
<dbReference type="RefSeq" id="WP_151674141.1">
    <property type="nucleotide sequence ID" value="NZ_BKCG01000004.1"/>
</dbReference>
<feature type="domain" description="Glycosyltransferase 2-like" evidence="2">
    <location>
        <begin position="7"/>
        <end position="154"/>
    </location>
</feature>
<keyword evidence="1" id="KW-1133">Transmembrane helix</keyword>
<evidence type="ECO:0000259" key="2">
    <source>
        <dbReference type="Pfam" id="PF00535"/>
    </source>
</evidence>
<protein>
    <recommendedName>
        <fullName evidence="2">Glycosyltransferase 2-like domain-containing protein</fullName>
    </recommendedName>
</protein>
<evidence type="ECO:0000313" key="3">
    <source>
        <dbReference type="EMBL" id="GER59685.1"/>
    </source>
</evidence>
<dbReference type="Proteomes" id="UP000326509">
    <property type="component" value="Unassembled WGS sequence"/>
</dbReference>
<dbReference type="CDD" id="cd04179">
    <property type="entry name" value="DPM_DPG-synthase_like"/>
    <property type="match status" value="1"/>
</dbReference>
<dbReference type="Gene3D" id="3.90.550.10">
    <property type="entry name" value="Spore Coat Polysaccharide Biosynthesis Protein SpsA, Chain A"/>
    <property type="match status" value="1"/>
</dbReference>
<reference evidence="3 4" key="1">
    <citation type="submission" date="2019-08" db="EMBL/GenBank/DDBJ databases">
        <title>Draft genome sequence of Ulvibacter marinus type strain NBRC 109484.</title>
        <authorList>
            <person name="Kawano K."/>
            <person name="Ushijima N."/>
            <person name="Kihara M."/>
            <person name="Itoh H."/>
        </authorList>
    </citation>
    <scope>NUCLEOTIDE SEQUENCE [LARGE SCALE GENOMIC DNA]</scope>
    <source>
        <strain evidence="3 4">NBRC 109484</strain>
    </source>
</reference>
<evidence type="ECO:0000313" key="4">
    <source>
        <dbReference type="Proteomes" id="UP000326509"/>
    </source>
</evidence>
<dbReference type="InterPro" id="IPR050256">
    <property type="entry name" value="Glycosyltransferase_2"/>
</dbReference>
<comment type="caution">
    <text evidence="3">The sequence shown here is derived from an EMBL/GenBank/DDBJ whole genome shotgun (WGS) entry which is preliminary data.</text>
</comment>
<dbReference type="PANTHER" id="PTHR48090">
    <property type="entry name" value="UNDECAPRENYL-PHOSPHATE 4-DEOXY-4-FORMAMIDO-L-ARABINOSE TRANSFERASE-RELATED"/>
    <property type="match status" value="1"/>
</dbReference>
<proteinExistence type="predicted"/>
<sequence length="312" mass="35664">MKEKIAIVIPYYNAQDFILKVVEKALMFSDAIIIVNDNSPQPLPIKELDKISQVIVIKTPENMGVGGATKFGFNYATSIEHIVAVVKLDADDQMDATYIPSLAKAVIVDGYAMAKGNRFRDFKALKNMPVVRRMGNLFLSFLSKISTGYWNCFDFNNGFLCIATENIKAFDFNKISNDYFFETSLISELYFQRGKIKEIGMPAIYGDEASNMKLFQMPILFSVNLFKKYISRIWKSYFMYDFNIGSIYIIFGWPLFLGGVIFGSYKWYHYALLEKFTPVGTIMISALLIIVGFQLLLQALQFDMQNNPNNDR</sequence>
<dbReference type="Pfam" id="PF00535">
    <property type="entry name" value="Glycos_transf_2"/>
    <property type="match status" value="1"/>
</dbReference>
<keyword evidence="1" id="KW-0472">Membrane</keyword>
<dbReference type="PANTHER" id="PTHR48090:SF7">
    <property type="entry name" value="RFBJ PROTEIN"/>
    <property type="match status" value="1"/>
</dbReference>
<name>A0A5J4IPN8_9FLAO</name>
<keyword evidence="1" id="KW-0812">Transmembrane</keyword>
<dbReference type="SUPFAM" id="SSF53448">
    <property type="entry name" value="Nucleotide-diphospho-sugar transferases"/>
    <property type="match status" value="1"/>
</dbReference>
<dbReference type="OrthoDB" id="9810303at2"/>
<dbReference type="InterPro" id="IPR001173">
    <property type="entry name" value="Glyco_trans_2-like"/>
</dbReference>
<dbReference type="AlphaFoldDB" id="A0A5J4IPN8"/>
<feature type="transmembrane region" description="Helical" evidence="1">
    <location>
        <begin position="276"/>
        <end position="297"/>
    </location>
</feature>
<accession>A0A5J4IPN8</accession>
<organism evidence="3 4">
    <name type="scientific">Patiriisocius marinus</name>
    <dbReference type="NCBI Taxonomy" id="1397112"/>
    <lineage>
        <taxon>Bacteria</taxon>
        <taxon>Pseudomonadati</taxon>
        <taxon>Bacteroidota</taxon>
        <taxon>Flavobacteriia</taxon>
        <taxon>Flavobacteriales</taxon>
        <taxon>Flavobacteriaceae</taxon>
        <taxon>Patiriisocius</taxon>
    </lineage>
</organism>
<feature type="transmembrane region" description="Helical" evidence="1">
    <location>
        <begin position="237"/>
        <end position="256"/>
    </location>
</feature>